<sequence length="126" mass="13345">MSEVDKLKSEIDALKKRLIMVEQHQQVAAAASEPAGTTTVGSLTNISDAQLANNPLLYVEHPDGGLNVYLSQIVTEAQKDIPAENVTTGTLGLKRIPVAPNNSEAGNGFGGFRYTISGSTLNLYTS</sequence>
<comment type="caution">
    <text evidence="1">The sequence shown here is derived from an EMBL/GenBank/DDBJ whole genome shotgun (WGS) entry which is preliminary data.</text>
</comment>
<dbReference type="RefSeq" id="WP_409929960.1">
    <property type="nucleotide sequence ID" value="NZ_CAKMTQ010000001.1"/>
</dbReference>
<organism evidence="1 2">
    <name type="scientific">Vibrio owensii</name>
    <dbReference type="NCBI Taxonomy" id="696485"/>
    <lineage>
        <taxon>Bacteria</taxon>
        <taxon>Pseudomonadati</taxon>
        <taxon>Pseudomonadota</taxon>
        <taxon>Gammaproteobacteria</taxon>
        <taxon>Vibrionales</taxon>
        <taxon>Vibrionaceae</taxon>
        <taxon>Vibrio</taxon>
    </lineage>
</organism>
<dbReference type="AlphaFoldDB" id="A0AAU9PYT8"/>
<name>A0AAU9PYT8_9VIBR</name>
<gene>
    <name evidence="1" type="ORF">THF1D04_10726</name>
</gene>
<reference evidence="1" key="1">
    <citation type="submission" date="2022-01" db="EMBL/GenBank/DDBJ databases">
        <authorList>
            <person name="Lagorce A."/>
        </authorList>
    </citation>
    <scope>NUCLEOTIDE SEQUENCE</scope>
    <source>
        <strain evidence="1">Th15_F1_D04</strain>
    </source>
</reference>
<dbReference type="Proteomes" id="UP001295420">
    <property type="component" value="Unassembled WGS sequence"/>
</dbReference>
<evidence type="ECO:0000313" key="2">
    <source>
        <dbReference type="Proteomes" id="UP001295420"/>
    </source>
</evidence>
<proteinExistence type="predicted"/>
<evidence type="ECO:0000313" key="1">
    <source>
        <dbReference type="EMBL" id="CAH1521250.1"/>
    </source>
</evidence>
<dbReference type="EMBL" id="CAKMTQ010000001">
    <property type="protein sequence ID" value="CAH1521250.1"/>
    <property type="molecule type" value="Genomic_DNA"/>
</dbReference>
<accession>A0AAU9PYT8</accession>
<protein>
    <submittedName>
        <fullName evidence="1">Whole genome shotgun sequence</fullName>
    </submittedName>
</protein>